<dbReference type="Proteomes" id="UP000232883">
    <property type="component" value="Chromosome"/>
</dbReference>
<gene>
    <name evidence="1" type="ORF">CWM47_21805</name>
</gene>
<proteinExistence type="predicted"/>
<dbReference type="InterPro" id="IPR011006">
    <property type="entry name" value="CheY-like_superfamily"/>
</dbReference>
<evidence type="ECO:0000313" key="2">
    <source>
        <dbReference type="Proteomes" id="UP000232883"/>
    </source>
</evidence>
<dbReference type="EMBL" id="CP025096">
    <property type="protein sequence ID" value="AUD04243.1"/>
    <property type="molecule type" value="Genomic_DNA"/>
</dbReference>
<name>A0A2K8Z2Z2_9BACT</name>
<evidence type="ECO:0008006" key="3">
    <source>
        <dbReference type="Google" id="ProtNLM"/>
    </source>
</evidence>
<organism evidence="1 2">
    <name type="scientific">Spirosoma pollinicola</name>
    <dbReference type="NCBI Taxonomy" id="2057025"/>
    <lineage>
        <taxon>Bacteria</taxon>
        <taxon>Pseudomonadati</taxon>
        <taxon>Bacteroidota</taxon>
        <taxon>Cytophagia</taxon>
        <taxon>Cytophagales</taxon>
        <taxon>Cytophagaceae</taxon>
        <taxon>Spirosoma</taxon>
    </lineage>
</organism>
<evidence type="ECO:0000313" key="1">
    <source>
        <dbReference type="EMBL" id="AUD04243.1"/>
    </source>
</evidence>
<keyword evidence="2" id="KW-1185">Reference proteome</keyword>
<accession>A0A2K8Z2Z2</accession>
<dbReference type="KEGG" id="spir:CWM47_21805"/>
<dbReference type="SUPFAM" id="SSF52172">
    <property type="entry name" value="CheY-like"/>
    <property type="match status" value="1"/>
</dbReference>
<dbReference type="Gene3D" id="3.40.50.2300">
    <property type="match status" value="1"/>
</dbReference>
<dbReference type="AlphaFoldDB" id="A0A2K8Z2Z2"/>
<reference evidence="1 2" key="1">
    <citation type="submission" date="2017-11" db="EMBL/GenBank/DDBJ databases">
        <title>Taxonomic description and genome sequences of Spirosoma HA7 sp. nov., isolated from pollen microhabitat of Corylus avellana.</title>
        <authorList>
            <person name="Ambika Manirajan B."/>
            <person name="Suarez C."/>
            <person name="Ratering S."/>
            <person name="Geissler-Plaum R."/>
            <person name="Cardinale M."/>
            <person name="Sylvia S."/>
        </authorList>
    </citation>
    <scope>NUCLEOTIDE SEQUENCE [LARGE SCALE GENOMIC DNA]</scope>
    <source>
        <strain evidence="1 2">HA7</strain>
    </source>
</reference>
<protein>
    <recommendedName>
        <fullName evidence="3">Response regulatory domain-containing protein</fullName>
    </recommendedName>
</protein>
<sequence>MTAIKAVNYNQVHTVGYTPFPMDTIKPWVALLDADEDDYLFWQHGFRRWAQHLELYWFSSVAEFISATSLGNDKPVALVMDGVVPDGEEIKWLSTLLLHPSCQKACLIMLSGEVIEQQRIDYLRLGATDHLQKPVHLDDLQVVVLTVSNHIAHNSGLPRDNV</sequence>